<dbReference type="Gene3D" id="3.40.50.300">
    <property type="entry name" value="P-loop containing nucleotide triphosphate hydrolases"/>
    <property type="match status" value="1"/>
</dbReference>
<dbReference type="GO" id="GO:0016887">
    <property type="term" value="F:ATP hydrolysis activity"/>
    <property type="evidence" value="ECO:0007669"/>
    <property type="project" value="InterPro"/>
</dbReference>
<accession>A0A2V3UAR3</accession>
<comment type="caution">
    <text evidence="6">The sequence shown here is derived from an EMBL/GenBank/DDBJ whole genome shotgun (WGS) entry which is preliminary data.</text>
</comment>
<dbReference type="RefSeq" id="WP_110373881.1">
    <property type="nucleotide sequence ID" value="NZ_JAHBRY010000001.1"/>
</dbReference>
<dbReference type="InterPro" id="IPR050166">
    <property type="entry name" value="ABC_transporter_ATP-bind"/>
</dbReference>
<dbReference type="PANTHER" id="PTHR42788:SF20">
    <property type="entry name" value="ABC TRANSPORTER ATP-BINDING PROTEIN"/>
    <property type="match status" value="1"/>
</dbReference>
<dbReference type="InterPro" id="IPR027417">
    <property type="entry name" value="P-loop_NTPase"/>
</dbReference>
<evidence type="ECO:0000256" key="4">
    <source>
        <dbReference type="ARBA" id="ARBA00022840"/>
    </source>
</evidence>
<dbReference type="Proteomes" id="UP000248021">
    <property type="component" value="Unassembled WGS sequence"/>
</dbReference>
<gene>
    <name evidence="6" type="ORF">C7450_10391</name>
</gene>
<evidence type="ECO:0000256" key="2">
    <source>
        <dbReference type="ARBA" id="ARBA00022448"/>
    </source>
</evidence>
<feature type="domain" description="ABC transporter" evidence="5">
    <location>
        <begin position="31"/>
        <end position="258"/>
    </location>
</feature>
<dbReference type="GO" id="GO:0005524">
    <property type="term" value="F:ATP binding"/>
    <property type="evidence" value="ECO:0007669"/>
    <property type="project" value="UniProtKB-KW"/>
</dbReference>
<keyword evidence="3" id="KW-0547">Nucleotide-binding</keyword>
<dbReference type="InterPro" id="IPR003593">
    <property type="entry name" value="AAA+_ATPase"/>
</dbReference>
<keyword evidence="2" id="KW-0813">Transport</keyword>
<dbReference type="AlphaFoldDB" id="A0A2V3UAR3"/>
<evidence type="ECO:0000313" key="7">
    <source>
        <dbReference type="Proteomes" id="UP000248021"/>
    </source>
</evidence>
<keyword evidence="7" id="KW-1185">Reference proteome</keyword>
<evidence type="ECO:0000256" key="1">
    <source>
        <dbReference type="ARBA" id="ARBA00005417"/>
    </source>
</evidence>
<dbReference type="PANTHER" id="PTHR42788">
    <property type="entry name" value="TAURINE IMPORT ATP-BINDING PROTEIN-RELATED"/>
    <property type="match status" value="1"/>
</dbReference>
<sequence>MTPSVHRGALRLASGGAILPDNRPRDRGLALKVDHLSHRYGDLSVLDGIDLAIEPGSVAVLVGPSGCGKSTLLNIIGGLLKPSDGSVSYSGEIAPDCINPFTYVFQDFALLPWRSVGGNVSLVLEDSTLSARERSQRIDEVLALTGLKEFKDAYPGQLSGGMRQRVGISRALSVRPACLLMDEPLSALDAQSRLLLLEEFAQIIDRARTTTVYVTHNLNEAVRLGHQIVVLSRRPGRVKEIIRIDRPITERRATDADMVEIEAHVWDLIRNEAAIADKELGHAGDA</sequence>
<organism evidence="6 7">
    <name type="scientific">Chelatococcus asaccharovorans</name>
    <dbReference type="NCBI Taxonomy" id="28210"/>
    <lineage>
        <taxon>Bacteria</taxon>
        <taxon>Pseudomonadati</taxon>
        <taxon>Pseudomonadota</taxon>
        <taxon>Alphaproteobacteria</taxon>
        <taxon>Hyphomicrobiales</taxon>
        <taxon>Chelatococcaceae</taxon>
        <taxon>Chelatococcus</taxon>
    </lineage>
</organism>
<name>A0A2V3UAR3_9HYPH</name>
<dbReference type="OrthoDB" id="9807242at2"/>
<dbReference type="Pfam" id="PF00005">
    <property type="entry name" value="ABC_tran"/>
    <property type="match status" value="1"/>
</dbReference>
<dbReference type="SUPFAM" id="SSF52540">
    <property type="entry name" value="P-loop containing nucleoside triphosphate hydrolases"/>
    <property type="match status" value="1"/>
</dbReference>
<protein>
    <submittedName>
        <fullName evidence="6">NitT/TauT family transport system ATP-binding protein</fullName>
    </submittedName>
</protein>
<dbReference type="InterPro" id="IPR003439">
    <property type="entry name" value="ABC_transporter-like_ATP-bd"/>
</dbReference>
<evidence type="ECO:0000256" key="3">
    <source>
        <dbReference type="ARBA" id="ARBA00022741"/>
    </source>
</evidence>
<dbReference type="EMBL" id="QJJK01000003">
    <property type="protein sequence ID" value="PXW61575.1"/>
    <property type="molecule type" value="Genomic_DNA"/>
</dbReference>
<dbReference type="CDD" id="cd03293">
    <property type="entry name" value="ABC_NrtD_SsuB_transporters"/>
    <property type="match status" value="1"/>
</dbReference>
<dbReference type="PROSITE" id="PS00211">
    <property type="entry name" value="ABC_TRANSPORTER_1"/>
    <property type="match status" value="1"/>
</dbReference>
<dbReference type="InterPro" id="IPR017871">
    <property type="entry name" value="ABC_transporter-like_CS"/>
</dbReference>
<reference evidence="6 7" key="1">
    <citation type="submission" date="2018-05" db="EMBL/GenBank/DDBJ databases">
        <title>Genomic Encyclopedia of Type Strains, Phase IV (KMG-IV): sequencing the most valuable type-strain genomes for metagenomic binning, comparative biology and taxonomic classification.</title>
        <authorList>
            <person name="Goeker M."/>
        </authorList>
    </citation>
    <scope>NUCLEOTIDE SEQUENCE [LARGE SCALE GENOMIC DNA]</scope>
    <source>
        <strain evidence="6 7">DSM 6462</strain>
    </source>
</reference>
<proteinExistence type="inferred from homology"/>
<comment type="similarity">
    <text evidence="1">Belongs to the ABC transporter superfamily.</text>
</comment>
<evidence type="ECO:0000313" key="6">
    <source>
        <dbReference type="EMBL" id="PXW61575.1"/>
    </source>
</evidence>
<evidence type="ECO:0000259" key="5">
    <source>
        <dbReference type="PROSITE" id="PS50893"/>
    </source>
</evidence>
<keyword evidence="4 6" id="KW-0067">ATP-binding</keyword>
<dbReference type="SMART" id="SM00382">
    <property type="entry name" value="AAA"/>
    <property type="match status" value="1"/>
</dbReference>
<dbReference type="PROSITE" id="PS50893">
    <property type="entry name" value="ABC_TRANSPORTER_2"/>
    <property type="match status" value="1"/>
</dbReference>